<evidence type="ECO:0000256" key="1">
    <source>
        <dbReference type="SAM" id="Phobius"/>
    </source>
</evidence>
<dbReference type="RefSeq" id="WP_152193982.1">
    <property type="nucleotide sequence ID" value="NZ_VUKD01000001.1"/>
</dbReference>
<reference evidence="2 3" key="1">
    <citation type="submission" date="2019-10" db="EMBL/GenBank/DDBJ databases">
        <title>Georgenia wutianyii sp. nov. and Georgenia yuyongxinii sp. nov. isolated from plateau pika (Ochotona curzoniae) in the Qinghai-Tibet plateau of China.</title>
        <authorList>
            <person name="Tian Z."/>
        </authorList>
    </citation>
    <scope>NUCLEOTIDE SEQUENCE [LARGE SCALE GENOMIC DNA]</scope>
    <source>
        <strain evidence="2 3">JCM 19765</strain>
    </source>
</reference>
<keyword evidence="1" id="KW-0472">Membrane</keyword>
<organism evidence="2 3">
    <name type="scientific">Georgenia subflava</name>
    <dbReference type="NCBI Taxonomy" id="1622177"/>
    <lineage>
        <taxon>Bacteria</taxon>
        <taxon>Bacillati</taxon>
        <taxon>Actinomycetota</taxon>
        <taxon>Actinomycetes</taxon>
        <taxon>Micrococcales</taxon>
        <taxon>Bogoriellaceae</taxon>
        <taxon>Georgenia</taxon>
    </lineage>
</organism>
<keyword evidence="1" id="KW-0812">Transmembrane</keyword>
<dbReference type="AlphaFoldDB" id="A0A6N7ELT3"/>
<keyword evidence="1" id="KW-1133">Transmembrane helix</keyword>
<name>A0A6N7ELT3_9MICO</name>
<accession>A0A6N7ELT3</accession>
<protein>
    <recommendedName>
        <fullName evidence="4">DUF998 domain-containing protein</fullName>
    </recommendedName>
</protein>
<gene>
    <name evidence="2" type="ORF">GB881_08535</name>
</gene>
<evidence type="ECO:0000313" key="3">
    <source>
        <dbReference type="Proteomes" id="UP000437709"/>
    </source>
</evidence>
<dbReference type="Proteomes" id="UP000437709">
    <property type="component" value="Unassembled WGS sequence"/>
</dbReference>
<feature type="transmembrane region" description="Helical" evidence="1">
    <location>
        <begin position="72"/>
        <end position="92"/>
    </location>
</feature>
<dbReference type="OrthoDB" id="4794476at2"/>
<dbReference type="EMBL" id="WHPC01000026">
    <property type="protein sequence ID" value="MPV37096.1"/>
    <property type="molecule type" value="Genomic_DNA"/>
</dbReference>
<proteinExistence type="predicted"/>
<evidence type="ECO:0008006" key="4">
    <source>
        <dbReference type="Google" id="ProtNLM"/>
    </source>
</evidence>
<evidence type="ECO:0000313" key="2">
    <source>
        <dbReference type="EMBL" id="MPV37096.1"/>
    </source>
</evidence>
<comment type="caution">
    <text evidence="2">The sequence shown here is derived from an EMBL/GenBank/DDBJ whole genome shotgun (WGS) entry which is preliminary data.</text>
</comment>
<sequence>MANSQWRSLTAGLLVGNSAPHLASAAAGRRHLTPLTGRGSGPGVNAVWGLANLVGGLTLLRSATHDRALTRWDGRLLWFEVGVAVFAAWMAASEATLHVNTRDVGTRP</sequence>
<keyword evidence="3" id="KW-1185">Reference proteome</keyword>